<name>A0ABV0MX51_9TELE</name>
<comment type="caution">
    <text evidence="3">The sequence shown here is derived from an EMBL/GenBank/DDBJ whole genome shotgun (WGS) entry which is preliminary data.</text>
</comment>
<sequence length="168" mass="18787">LRELTLSANPRISSKGWARFAIAVAHSSQLRVLNLDYNPLGDQIAAMLAVAVASSRTLEVLDLEGTGLTNQCSWTWWRTTQLAYGFWFWLRMTLVPSCNNRSVTCCLKERKKTTGRFHLPWEATPPAVLSSQSERSTSPSPGSPTAVRAEHCPLPHPLWSPRQFQSSH</sequence>
<feature type="region of interest" description="Disordered" evidence="2">
    <location>
        <begin position="127"/>
        <end position="168"/>
    </location>
</feature>
<evidence type="ECO:0000313" key="3">
    <source>
        <dbReference type="EMBL" id="MEQ2163713.1"/>
    </source>
</evidence>
<proteinExistence type="predicted"/>
<evidence type="ECO:0000313" key="4">
    <source>
        <dbReference type="Proteomes" id="UP001476798"/>
    </source>
</evidence>
<feature type="compositionally biased region" description="Low complexity" evidence="2">
    <location>
        <begin position="130"/>
        <end position="144"/>
    </location>
</feature>
<feature type="non-terminal residue" evidence="3">
    <location>
        <position position="1"/>
    </location>
</feature>
<protein>
    <recommendedName>
        <fullName evidence="5">Leucine rich repeat containing 73</fullName>
    </recommendedName>
</protein>
<evidence type="ECO:0000256" key="2">
    <source>
        <dbReference type="SAM" id="MobiDB-lite"/>
    </source>
</evidence>
<dbReference type="InterPro" id="IPR032675">
    <property type="entry name" value="LRR_dom_sf"/>
</dbReference>
<keyword evidence="4" id="KW-1185">Reference proteome</keyword>
<accession>A0ABV0MX51</accession>
<reference evidence="3 4" key="1">
    <citation type="submission" date="2021-06" db="EMBL/GenBank/DDBJ databases">
        <authorList>
            <person name="Palmer J.M."/>
        </authorList>
    </citation>
    <scope>NUCLEOTIDE SEQUENCE [LARGE SCALE GENOMIC DNA]</scope>
    <source>
        <strain evidence="3 4">GA_2019</strain>
        <tissue evidence="3">Muscle</tissue>
    </source>
</reference>
<dbReference type="PANTHER" id="PTHR24111">
    <property type="entry name" value="LEUCINE-RICH REPEAT-CONTAINING PROTEIN 34"/>
    <property type="match status" value="1"/>
</dbReference>
<dbReference type="Proteomes" id="UP001476798">
    <property type="component" value="Unassembled WGS sequence"/>
</dbReference>
<evidence type="ECO:0008006" key="5">
    <source>
        <dbReference type="Google" id="ProtNLM"/>
    </source>
</evidence>
<dbReference type="InterPro" id="IPR052201">
    <property type="entry name" value="LRR-containing_regulator"/>
</dbReference>
<organism evidence="3 4">
    <name type="scientific">Goodea atripinnis</name>
    <dbReference type="NCBI Taxonomy" id="208336"/>
    <lineage>
        <taxon>Eukaryota</taxon>
        <taxon>Metazoa</taxon>
        <taxon>Chordata</taxon>
        <taxon>Craniata</taxon>
        <taxon>Vertebrata</taxon>
        <taxon>Euteleostomi</taxon>
        <taxon>Actinopterygii</taxon>
        <taxon>Neopterygii</taxon>
        <taxon>Teleostei</taxon>
        <taxon>Neoteleostei</taxon>
        <taxon>Acanthomorphata</taxon>
        <taxon>Ovalentaria</taxon>
        <taxon>Atherinomorphae</taxon>
        <taxon>Cyprinodontiformes</taxon>
        <taxon>Goodeidae</taxon>
        <taxon>Goodea</taxon>
    </lineage>
</organism>
<gene>
    <name evidence="3" type="ORF">GOODEAATRI_033134</name>
</gene>
<keyword evidence="1" id="KW-0677">Repeat</keyword>
<dbReference type="Pfam" id="PF13516">
    <property type="entry name" value="LRR_6"/>
    <property type="match status" value="1"/>
</dbReference>
<dbReference type="Gene3D" id="3.80.10.10">
    <property type="entry name" value="Ribonuclease Inhibitor"/>
    <property type="match status" value="1"/>
</dbReference>
<dbReference type="InterPro" id="IPR001611">
    <property type="entry name" value="Leu-rich_rpt"/>
</dbReference>
<dbReference type="SUPFAM" id="SSF52047">
    <property type="entry name" value="RNI-like"/>
    <property type="match status" value="1"/>
</dbReference>
<dbReference type="EMBL" id="JAHRIO010016625">
    <property type="protein sequence ID" value="MEQ2163713.1"/>
    <property type="molecule type" value="Genomic_DNA"/>
</dbReference>
<dbReference type="PANTHER" id="PTHR24111:SF3">
    <property type="entry name" value="LEUCINE-RICH REPEAT-CONTAINING PROTEIN 73"/>
    <property type="match status" value="1"/>
</dbReference>
<evidence type="ECO:0000256" key="1">
    <source>
        <dbReference type="ARBA" id="ARBA00022737"/>
    </source>
</evidence>